<accession>A0A3S3DXM7</accession>
<evidence type="ECO:0008006" key="4">
    <source>
        <dbReference type="Google" id="ProtNLM"/>
    </source>
</evidence>
<sequence>MLNIPRLARFSAALAPAVATVLVSLPASANAGGLPTNTGQLGFDDTTTVGVHNAYEKATFPYLTDALDAGAALIEIDVWTNRLGLGWRVAHANPIGNDNNCVDAQSPEQLRTGPRNQGLDGCLADLRAWHEANPDHAPVMVKVEMKDGFNAPSIDGSSGSSDFGRGPDELDALIGAQLGDALLRPADLVGDSQSTLDEAVRTNGWPTRDAMRGKFVFYLINGTVESYNPVDTAKTDVEYATHIRDLAAAGELDQAAAFPAVLGGVGEADPRVAKYEASIRPWFVIFDSDANSYLSEGVDTDWYRENGYLTVMTFAESVPPAIDNRTPTEAEALERVAELAAHSASIVTSDWTAPAVLSEVLPRA</sequence>
<protein>
    <recommendedName>
        <fullName evidence="4">Phosphoinositide phospholipase C, Ca2+-dependent</fullName>
    </recommendedName>
</protein>
<dbReference type="RefSeq" id="WP_127955263.1">
    <property type="nucleotide sequence ID" value="NZ_RKLO01000005.1"/>
</dbReference>
<dbReference type="CDD" id="cd08589">
    <property type="entry name" value="PI-PLCc_SaPLC1_like"/>
    <property type="match status" value="1"/>
</dbReference>
<dbReference type="Pfam" id="PF16670">
    <property type="entry name" value="PI-PLC-C1"/>
    <property type="match status" value="1"/>
</dbReference>
<keyword evidence="1" id="KW-0732">Signal</keyword>
<dbReference type="SUPFAM" id="SSF51695">
    <property type="entry name" value="PLC-like phosphodiesterases"/>
    <property type="match status" value="1"/>
</dbReference>
<evidence type="ECO:0000313" key="2">
    <source>
        <dbReference type="EMBL" id="RVW01359.1"/>
    </source>
</evidence>
<keyword evidence="3" id="KW-1185">Reference proteome</keyword>
<dbReference type="InterPro" id="IPR017946">
    <property type="entry name" value="PLC-like_Pdiesterase_TIM-brl"/>
</dbReference>
<organism evidence="2 3">
    <name type="scientific">Rhodococcus xishaensis</name>
    <dbReference type="NCBI Taxonomy" id="2487364"/>
    <lineage>
        <taxon>Bacteria</taxon>
        <taxon>Bacillati</taxon>
        <taxon>Actinomycetota</taxon>
        <taxon>Actinomycetes</taxon>
        <taxon>Mycobacteriales</taxon>
        <taxon>Nocardiaceae</taxon>
        <taxon>Rhodococcus</taxon>
    </lineage>
</organism>
<dbReference type="GO" id="GO:0008081">
    <property type="term" value="F:phosphoric diester hydrolase activity"/>
    <property type="evidence" value="ECO:0007669"/>
    <property type="project" value="InterPro"/>
</dbReference>
<dbReference type="InterPro" id="IPR032075">
    <property type="entry name" value="PI-PLC-C1"/>
</dbReference>
<reference evidence="2 3" key="1">
    <citation type="submission" date="2018-11" db="EMBL/GenBank/DDBJ databases">
        <title>Rhodococcus spongicola sp. nov. and Rhodococcus xishaensis sp. nov. from marine sponges.</title>
        <authorList>
            <person name="Li L."/>
            <person name="Lin H.W."/>
        </authorList>
    </citation>
    <scope>NUCLEOTIDE SEQUENCE [LARGE SCALE GENOMIC DNA]</scope>
    <source>
        <strain evidence="2 3">LHW51113</strain>
    </source>
</reference>
<evidence type="ECO:0000256" key="1">
    <source>
        <dbReference type="SAM" id="SignalP"/>
    </source>
</evidence>
<proteinExistence type="predicted"/>
<dbReference type="GO" id="GO:0006629">
    <property type="term" value="P:lipid metabolic process"/>
    <property type="evidence" value="ECO:0007669"/>
    <property type="project" value="InterPro"/>
</dbReference>
<dbReference type="EMBL" id="RKLO01000005">
    <property type="protein sequence ID" value="RVW01359.1"/>
    <property type="molecule type" value="Genomic_DNA"/>
</dbReference>
<dbReference type="AlphaFoldDB" id="A0A3S3DXM7"/>
<feature type="signal peptide" evidence="1">
    <location>
        <begin position="1"/>
        <end position="29"/>
    </location>
</feature>
<name>A0A3S3DXM7_9NOCA</name>
<evidence type="ECO:0000313" key="3">
    <source>
        <dbReference type="Proteomes" id="UP000283479"/>
    </source>
</evidence>
<comment type="caution">
    <text evidence="2">The sequence shown here is derived from an EMBL/GenBank/DDBJ whole genome shotgun (WGS) entry which is preliminary data.</text>
</comment>
<dbReference type="Gene3D" id="3.20.20.190">
    <property type="entry name" value="Phosphatidylinositol (PI) phosphodiesterase"/>
    <property type="match status" value="1"/>
</dbReference>
<dbReference type="OrthoDB" id="195526at2"/>
<gene>
    <name evidence="2" type="ORF">EGT50_14215</name>
</gene>
<feature type="chain" id="PRO_5018524546" description="Phosphoinositide phospholipase C, Ca2+-dependent" evidence="1">
    <location>
        <begin position="30"/>
        <end position="364"/>
    </location>
</feature>
<dbReference type="Proteomes" id="UP000283479">
    <property type="component" value="Unassembled WGS sequence"/>
</dbReference>